<dbReference type="PROSITE" id="PS50075">
    <property type="entry name" value="CARRIER"/>
    <property type="match status" value="1"/>
</dbReference>
<dbReference type="GO" id="GO:0043041">
    <property type="term" value="P:amino acid activation for nonribosomal peptide biosynthetic process"/>
    <property type="evidence" value="ECO:0007669"/>
    <property type="project" value="TreeGrafter"/>
</dbReference>
<dbReference type="InterPro" id="IPR009081">
    <property type="entry name" value="PP-bd_ACP"/>
</dbReference>
<dbReference type="Pfam" id="PF00550">
    <property type="entry name" value="PP-binding"/>
    <property type="match status" value="1"/>
</dbReference>
<dbReference type="Gene3D" id="3.40.50.1820">
    <property type="entry name" value="alpha/beta hydrolase"/>
    <property type="match status" value="1"/>
</dbReference>
<evidence type="ECO:0000256" key="1">
    <source>
        <dbReference type="ARBA" id="ARBA00001957"/>
    </source>
</evidence>
<evidence type="ECO:0000256" key="3">
    <source>
        <dbReference type="ARBA" id="ARBA00022553"/>
    </source>
</evidence>
<dbReference type="InterPro" id="IPR036736">
    <property type="entry name" value="ACP-like_sf"/>
</dbReference>
<gene>
    <name evidence="6" type="ORF">SAMN05421748_102207</name>
</gene>
<dbReference type="Pfam" id="PF00668">
    <property type="entry name" value="Condensation"/>
    <property type="match status" value="1"/>
</dbReference>
<keyword evidence="2" id="KW-0596">Phosphopantetheine</keyword>
<dbReference type="GO" id="GO:0031177">
    <property type="term" value="F:phosphopantetheine binding"/>
    <property type="evidence" value="ECO:0007669"/>
    <property type="project" value="InterPro"/>
</dbReference>
<reference evidence="6 7" key="1">
    <citation type="submission" date="2017-09" db="EMBL/GenBank/DDBJ databases">
        <authorList>
            <person name="Ehlers B."/>
            <person name="Leendertz F.H."/>
        </authorList>
    </citation>
    <scope>NUCLEOTIDE SEQUENCE [LARGE SCALE GENOMIC DNA]</scope>
    <source>
        <strain evidence="6 7">CGMCC 4.6857</strain>
    </source>
</reference>
<dbReference type="Gene3D" id="3.30.559.10">
    <property type="entry name" value="Chloramphenicol acetyltransferase-like domain"/>
    <property type="match status" value="1"/>
</dbReference>
<protein>
    <submittedName>
        <fullName evidence="6">Condensation domain-containing protein</fullName>
    </submittedName>
</protein>
<comment type="cofactor">
    <cofactor evidence="1">
        <name>pantetheine 4'-phosphate</name>
        <dbReference type="ChEBI" id="CHEBI:47942"/>
    </cofactor>
</comment>
<dbReference type="PANTHER" id="PTHR45527">
    <property type="entry name" value="NONRIBOSOMAL PEPTIDE SYNTHETASE"/>
    <property type="match status" value="1"/>
</dbReference>
<evidence type="ECO:0000259" key="5">
    <source>
        <dbReference type="PROSITE" id="PS50075"/>
    </source>
</evidence>
<dbReference type="GO" id="GO:0008610">
    <property type="term" value="P:lipid biosynthetic process"/>
    <property type="evidence" value="ECO:0007669"/>
    <property type="project" value="UniProtKB-ARBA"/>
</dbReference>
<dbReference type="SUPFAM" id="SSF52777">
    <property type="entry name" value="CoA-dependent acyltransferases"/>
    <property type="match status" value="1"/>
</dbReference>
<dbReference type="AlphaFoldDB" id="A0A285GLS2"/>
<proteinExistence type="predicted"/>
<dbReference type="GO" id="GO:0003824">
    <property type="term" value="F:catalytic activity"/>
    <property type="evidence" value="ECO:0007669"/>
    <property type="project" value="InterPro"/>
</dbReference>
<feature type="compositionally biased region" description="Low complexity" evidence="4">
    <location>
        <begin position="83"/>
        <end position="94"/>
    </location>
</feature>
<dbReference type="GO" id="GO:0005737">
    <property type="term" value="C:cytoplasm"/>
    <property type="evidence" value="ECO:0007669"/>
    <property type="project" value="TreeGrafter"/>
</dbReference>
<dbReference type="InterPro" id="IPR023213">
    <property type="entry name" value="CAT-like_dom_sf"/>
</dbReference>
<organism evidence="6 7">
    <name type="scientific">Paractinoplanes atraurantiacus</name>
    <dbReference type="NCBI Taxonomy" id="1036182"/>
    <lineage>
        <taxon>Bacteria</taxon>
        <taxon>Bacillati</taxon>
        <taxon>Actinomycetota</taxon>
        <taxon>Actinomycetes</taxon>
        <taxon>Micromonosporales</taxon>
        <taxon>Micromonosporaceae</taxon>
        <taxon>Paractinoplanes</taxon>
    </lineage>
</organism>
<dbReference type="InterPro" id="IPR006162">
    <property type="entry name" value="Ppantetheine_attach_site"/>
</dbReference>
<dbReference type="RefSeq" id="WP_097318971.1">
    <property type="nucleotide sequence ID" value="NZ_OBDY01000002.1"/>
</dbReference>
<dbReference type="SMART" id="SM00823">
    <property type="entry name" value="PKS_PP"/>
    <property type="match status" value="1"/>
</dbReference>
<keyword evidence="7" id="KW-1185">Reference proteome</keyword>
<dbReference type="InterPro" id="IPR020806">
    <property type="entry name" value="PKS_PP-bd"/>
</dbReference>
<evidence type="ECO:0000313" key="6">
    <source>
        <dbReference type="EMBL" id="SNY24517.1"/>
    </source>
</evidence>
<feature type="region of interest" description="Disordered" evidence="4">
    <location>
        <begin position="276"/>
        <end position="305"/>
    </location>
</feature>
<dbReference type="Proteomes" id="UP000219612">
    <property type="component" value="Unassembled WGS sequence"/>
</dbReference>
<dbReference type="EMBL" id="OBDY01000002">
    <property type="protein sequence ID" value="SNY24517.1"/>
    <property type="molecule type" value="Genomic_DNA"/>
</dbReference>
<evidence type="ECO:0000313" key="7">
    <source>
        <dbReference type="Proteomes" id="UP000219612"/>
    </source>
</evidence>
<feature type="domain" description="Carrier" evidence="5">
    <location>
        <begin position="6"/>
        <end position="81"/>
    </location>
</feature>
<dbReference type="PANTHER" id="PTHR45527:SF1">
    <property type="entry name" value="FATTY ACID SYNTHASE"/>
    <property type="match status" value="1"/>
</dbReference>
<accession>A0A285GLS2</accession>
<feature type="region of interest" description="Disordered" evidence="4">
    <location>
        <begin position="83"/>
        <end position="107"/>
    </location>
</feature>
<dbReference type="SUPFAM" id="SSF47336">
    <property type="entry name" value="ACP-like"/>
    <property type="match status" value="1"/>
</dbReference>
<dbReference type="PROSITE" id="PS00012">
    <property type="entry name" value="PHOSPHOPANTETHEINE"/>
    <property type="match status" value="1"/>
</dbReference>
<sequence>MSAGTDVTTGLQDAVRDAWSELLGVRRVAADDDFFALGGDSVLLVRLAHRLRADLGLDIAPHALLARPTLDGMVAVAARADTAGPDGAAAQPPAVVSRRRPPTGPWQGERVRRAWDGDGLGTALWTVGVRIRGELDAGLLAEALTWTIRRHTALLTFFPGVLAPLTAELALPREVECPLTVVDATDSLAAAARAHADLCAPFELASPPLIRAMLVRDGAAHLLGLAVDDTVCDAASIPALLADLATVHRRLAAGDDPDGLSGPVSDFTALAAAERERAGDRPWVGPQPRLKIPPPSGAAGPGRWRTTRAPRSLSVEELVTDLLMAIHQVSGEVLPSLLVEHPRRDLAGPAGVGPYAALTPVWAPCPSGDREDVARLAASALRAALGQGRPPGPPGPPCLVVRIAPPVPPIVLGAATTEVAWLTRHELGPSADVRVLYRPDPGELSCEYDTARHDPETVGALMAAAIAERSAG</sequence>
<dbReference type="InterPro" id="IPR001242">
    <property type="entry name" value="Condensation_dom"/>
</dbReference>
<name>A0A285GLS2_9ACTN</name>
<keyword evidence="3" id="KW-0597">Phosphoprotein</keyword>
<evidence type="ECO:0000256" key="2">
    <source>
        <dbReference type="ARBA" id="ARBA00022450"/>
    </source>
</evidence>
<evidence type="ECO:0000256" key="4">
    <source>
        <dbReference type="SAM" id="MobiDB-lite"/>
    </source>
</evidence>
<dbReference type="InterPro" id="IPR029058">
    <property type="entry name" value="AB_hydrolase_fold"/>
</dbReference>
<dbReference type="GO" id="GO:0044550">
    <property type="term" value="P:secondary metabolite biosynthetic process"/>
    <property type="evidence" value="ECO:0007669"/>
    <property type="project" value="TreeGrafter"/>
</dbReference>